<organism evidence="2 3">
    <name type="scientific">Solanum commersonii</name>
    <name type="common">Commerson's wild potato</name>
    <name type="synonym">Commerson's nightshade</name>
    <dbReference type="NCBI Taxonomy" id="4109"/>
    <lineage>
        <taxon>Eukaryota</taxon>
        <taxon>Viridiplantae</taxon>
        <taxon>Streptophyta</taxon>
        <taxon>Embryophyta</taxon>
        <taxon>Tracheophyta</taxon>
        <taxon>Spermatophyta</taxon>
        <taxon>Magnoliopsida</taxon>
        <taxon>eudicotyledons</taxon>
        <taxon>Gunneridae</taxon>
        <taxon>Pentapetalae</taxon>
        <taxon>asterids</taxon>
        <taxon>lamiids</taxon>
        <taxon>Solanales</taxon>
        <taxon>Solanaceae</taxon>
        <taxon>Solanoideae</taxon>
        <taxon>Solaneae</taxon>
        <taxon>Solanum</taxon>
    </lineage>
</organism>
<dbReference type="OrthoDB" id="1306244at2759"/>
<dbReference type="Proteomes" id="UP000824120">
    <property type="component" value="Chromosome 4"/>
</dbReference>
<dbReference type="AlphaFoldDB" id="A0A9J5ZC61"/>
<dbReference type="EMBL" id="JACXVP010000004">
    <property type="protein sequence ID" value="KAG5609519.1"/>
    <property type="molecule type" value="Genomic_DNA"/>
</dbReference>
<comment type="caution">
    <text evidence="2">The sequence shown here is derived from an EMBL/GenBank/DDBJ whole genome shotgun (WGS) entry which is preliminary data.</text>
</comment>
<evidence type="ECO:0000259" key="1">
    <source>
        <dbReference type="Pfam" id="PF20167"/>
    </source>
</evidence>
<reference evidence="2 3" key="1">
    <citation type="submission" date="2020-09" db="EMBL/GenBank/DDBJ databases">
        <title>De no assembly of potato wild relative species, Solanum commersonii.</title>
        <authorList>
            <person name="Cho K."/>
        </authorList>
    </citation>
    <scope>NUCLEOTIDE SEQUENCE [LARGE SCALE GENOMIC DNA]</scope>
    <source>
        <strain evidence="2">LZ3.2</strain>
        <tissue evidence="2">Leaf</tissue>
    </source>
</reference>
<name>A0A9J5ZC61_SOLCO</name>
<dbReference type="InterPro" id="IPR046796">
    <property type="entry name" value="Transposase_32_dom"/>
</dbReference>
<proteinExistence type="predicted"/>
<keyword evidence="3" id="KW-1185">Reference proteome</keyword>
<sequence>MRGVEVPLTPTALNQLLGTTDAPSNVLIGIDVSPPYQQIRHALCGAQSIAKWIRHGHRGYHQSYPYAHMNREARVWLKIVMNCLIPGLYFIEVTRDRVCLVYSLMKDLPINVGAVLKLAMRKARVHRCRSKFDSEADEGDLLALEGISGDADMDE</sequence>
<dbReference type="Pfam" id="PF20167">
    <property type="entry name" value="Transposase_32"/>
    <property type="match status" value="1"/>
</dbReference>
<protein>
    <recommendedName>
        <fullName evidence="1">Putative plant transposon protein domain-containing protein</fullName>
    </recommendedName>
</protein>
<feature type="domain" description="Putative plant transposon protein" evidence="1">
    <location>
        <begin position="2"/>
        <end position="129"/>
    </location>
</feature>
<gene>
    <name evidence="2" type="ORF">H5410_020800</name>
</gene>
<accession>A0A9J5ZC61</accession>
<evidence type="ECO:0000313" key="3">
    <source>
        <dbReference type="Proteomes" id="UP000824120"/>
    </source>
</evidence>
<evidence type="ECO:0000313" key="2">
    <source>
        <dbReference type="EMBL" id="KAG5609519.1"/>
    </source>
</evidence>